<evidence type="ECO:0000256" key="1">
    <source>
        <dbReference type="ARBA" id="ARBA00004370"/>
    </source>
</evidence>
<keyword evidence="9" id="KW-1185">Reference proteome</keyword>
<feature type="transmembrane region" description="Helical" evidence="6">
    <location>
        <begin position="134"/>
        <end position="151"/>
    </location>
</feature>
<feature type="compositionally biased region" description="Low complexity" evidence="5">
    <location>
        <begin position="35"/>
        <end position="54"/>
    </location>
</feature>
<dbReference type="GO" id="GO:0005635">
    <property type="term" value="C:nuclear envelope"/>
    <property type="evidence" value="ECO:0007669"/>
    <property type="project" value="TreeGrafter"/>
</dbReference>
<feature type="transmembrane region" description="Helical" evidence="6">
    <location>
        <begin position="96"/>
        <end position="114"/>
    </location>
</feature>
<evidence type="ECO:0000313" key="9">
    <source>
        <dbReference type="Proteomes" id="UP000054350"/>
    </source>
</evidence>
<feature type="region of interest" description="Disordered" evidence="5">
    <location>
        <begin position="35"/>
        <end position="56"/>
    </location>
</feature>
<evidence type="ECO:0000256" key="5">
    <source>
        <dbReference type="SAM" id="MobiDB-lite"/>
    </source>
</evidence>
<organism evidence="8 9">
    <name type="scientific">Allomyces macrogynus (strain ATCC 38327)</name>
    <name type="common">Allomyces javanicus var. macrogynus</name>
    <dbReference type="NCBI Taxonomy" id="578462"/>
    <lineage>
        <taxon>Eukaryota</taxon>
        <taxon>Fungi</taxon>
        <taxon>Fungi incertae sedis</taxon>
        <taxon>Blastocladiomycota</taxon>
        <taxon>Blastocladiomycetes</taxon>
        <taxon>Blastocladiales</taxon>
        <taxon>Blastocladiaceae</taxon>
        <taxon>Allomyces</taxon>
    </lineage>
</organism>
<dbReference type="PANTHER" id="PTHR12911">
    <property type="entry name" value="SAD1/UNC-84-LIKE PROTEIN-RELATED"/>
    <property type="match status" value="1"/>
</dbReference>
<dbReference type="AlphaFoldDB" id="A0A0L0S7U0"/>
<evidence type="ECO:0000259" key="7">
    <source>
        <dbReference type="PROSITE" id="PS51469"/>
    </source>
</evidence>
<proteinExistence type="predicted"/>
<comment type="subcellular location">
    <subcellularLocation>
        <location evidence="1">Membrane</location>
    </subcellularLocation>
</comment>
<feature type="domain" description="SUN" evidence="7">
    <location>
        <begin position="317"/>
        <end position="517"/>
    </location>
</feature>
<evidence type="ECO:0000313" key="8">
    <source>
        <dbReference type="EMBL" id="KNE58562.1"/>
    </source>
</evidence>
<feature type="region of interest" description="Disordered" evidence="5">
    <location>
        <begin position="203"/>
        <end position="237"/>
    </location>
</feature>
<dbReference type="GO" id="GO:0043495">
    <property type="term" value="F:protein-membrane adaptor activity"/>
    <property type="evidence" value="ECO:0007669"/>
    <property type="project" value="TreeGrafter"/>
</dbReference>
<keyword evidence="3 6" id="KW-1133">Transmembrane helix</keyword>
<feature type="compositionally biased region" description="Polar residues" evidence="5">
    <location>
        <begin position="226"/>
        <end position="236"/>
    </location>
</feature>
<evidence type="ECO:0000256" key="4">
    <source>
        <dbReference type="ARBA" id="ARBA00023136"/>
    </source>
</evidence>
<sequence length="526" mass="55700">MVDAATSYSLLATPAVRDSGPLRFRADMTISDSVLASPRSPSASTSSSSGLLDPPLAPTWQEPAIAPRRASPYNLRSRAQTRGRAAPGVVARAGQLMSNVALLAWFMIVDGVVFTHSRARRAVKQSMETARQHAGWVALFVLLAAVISALPEFDPSAFKIDETAELGQILDRVDGITHQAHNLSGQVHSALEEAGAWAEKLAADPVPDPSTVEIPDVRPVEDDNDTTSPTEPTTGLESLVREAIAAQLERTRTHMELLLADHQTAVAALQDQTKSLIAHLELLPIRSEPESPASDDSVSSLPVADPPLVDYAAAVFGARAVAEESSATYQFPSSSGFLGSWFSTSGFPRSVALHPSLDAGQCWATRAPAPVADLPLAPPARVLDLADLTALPRLTVHLARPVRPATIALAHALDASTTSAPRAFRVYGRVVDPATPAADAHVAPGPLVPPPVADRQGLRVLLASGTYSVEKGMPDVQVFAVDGEVPLVDRVTVVVDSHHGHDKYVCLYRVGRAAPLLVIVESATRD</sequence>
<evidence type="ECO:0000256" key="6">
    <source>
        <dbReference type="SAM" id="Phobius"/>
    </source>
</evidence>
<dbReference type="OrthoDB" id="342281at2759"/>
<dbReference type="PANTHER" id="PTHR12911:SF8">
    <property type="entry name" value="KLAROID PROTEIN-RELATED"/>
    <property type="match status" value="1"/>
</dbReference>
<dbReference type="InterPro" id="IPR012919">
    <property type="entry name" value="SUN_dom"/>
</dbReference>
<keyword evidence="2 6" id="KW-0812">Transmembrane</keyword>
<protein>
    <recommendedName>
        <fullName evidence="7">SUN domain-containing protein</fullName>
    </recommendedName>
</protein>
<accession>A0A0L0S7U0</accession>
<reference evidence="8 9" key="1">
    <citation type="submission" date="2009-11" db="EMBL/GenBank/DDBJ databases">
        <title>Annotation of Allomyces macrogynus ATCC 38327.</title>
        <authorList>
            <consortium name="The Broad Institute Genome Sequencing Platform"/>
            <person name="Russ C."/>
            <person name="Cuomo C."/>
            <person name="Burger G."/>
            <person name="Gray M.W."/>
            <person name="Holland P.W.H."/>
            <person name="King N."/>
            <person name="Lang F.B.F."/>
            <person name="Roger A.J."/>
            <person name="Ruiz-Trillo I."/>
            <person name="Young S.K."/>
            <person name="Zeng Q."/>
            <person name="Gargeya S."/>
            <person name="Fitzgerald M."/>
            <person name="Haas B."/>
            <person name="Abouelleil A."/>
            <person name="Alvarado L."/>
            <person name="Arachchi H.M."/>
            <person name="Berlin A."/>
            <person name="Chapman S.B."/>
            <person name="Gearin G."/>
            <person name="Goldberg J."/>
            <person name="Griggs A."/>
            <person name="Gujja S."/>
            <person name="Hansen M."/>
            <person name="Heiman D."/>
            <person name="Howarth C."/>
            <person name="Larimer J."/>
            <person name="Lui A."/>
            <person name="MacDonald P.J.P."/>
            <person name="McCowen C."/>
            <person name="Montmayeur A."/>
            <person name="Murphy C."/>
            <person name="Neiman D."/>
            <person name="Pearson M."/>
            <person name="Priest M."/>
            <person name="Roberts A."/>
            <person name="Saif S."/>
            <person name="Shea T."/>
            <person name="Sisk P."/>
            <person name="Stolte C."/>
            <person name="Sykes S."/>
            <person name="Wortman J."/>
            <person name="Nusbaum C."/>
            <person name="Birren B."/>
        </authorList>
    </citation>
    <scope>NUCLEOTIDE SEQUENCE [LARGE SCALE GENOMIC DNA]</scope>
    <source>
        <strain evidence="8 9">ATCC 38327</strain>
    </source>
</reference>
<dbReference type="PROSITE" id="PS51469">
    <property type="entry name" value="SUN"/>
    <property type="match status" value="1"/>
</dbReference>
<dbReference type="STRING" id="578462.A0A0L0S7U0"/>
<name>A0A0L0S7U0_ALLM3</name>
<dbReference type="InterPro" id="IPR045119">
    <property type="entry name" value="SUN1-5"/>
</dbReference>
<reference evidence="9" key="2">
    <citation type="submission" date="2009-11" db="EMBL/GenBank/DDBJ databases">
        <title>The Genome Sequence of Allomyces macrogynus strain ATCC 38327.</title>
        <authorList>
            <consortium name="The Broad Institute Genome Sequencing Platform"/>
            <person name="Russ C."/>
            <person name="Cuomo C."/>
            <person name="Shea T."/>
            <person name="Young S.K."/>
            <person name="Zeng Q."/>
            <person name="Koehrsen M."/>
            <person name="Haas B."/>
            <person name="Borodovsky M."/>
            <person name="Guigo R."/>
            <person name="Alvarado L."/>
            <person name="Berlin A."/>
            <person name="Borenstein D."/>
            <person name="Chen Z."/>
            <person name="Engels R."/>
            <person name="Freedman E."/>
            <person name="Gellesch M."/>
            <person name="Goldberg J."/>
            <person name="Griggs A."/>
            <person name="Gujja S."/>
            <person name="Heiman D."/>
            <person name="Hepburn T."/>
            <person name="Howarth C."/>
            <person name="Jen D."/>
            <person name="Larson L."/>
            <person name="Lewis B."/>
            <person name="Mehta T."/>
            <person name="Park D."/>
            <person name="Pearson M."/>
            <person name="Roberts A."/>
            <person name="Saif S."/>
            <person name="Shenoy N."/>
            <person name="Sisk P."/>
            <person name="Stolte C."/>
            <person name="Sykes S."/>
            <person name="Walk T."/>
            <person name="White J."/>
            <person name="Yandava C."/>
            <person name="Burger G."/>
            <person name="Gray M.W."/>
            <person name="Holland P.W.H."/>
            <person name="King N."/>
            <person name="Lang F.B.F."/>
            <person name="Roger A.J."/>
            <person name="Ruiz-Trillo I."/>
            <person name="Lander E."/>
            <person name="Nusbaum C."/>
        </authorList>
    </citation>
    <scope>NUCLEOTIDE SEQUENCE [LARGE SCALE GENOMIC DNA]</scope>
    <source>
        <strain evidence="9">ATCC 38327</strain>
    </source>
</reference>
<dbReference type="Gene3D" id="2.60.120.260">
    <property type="entry name" value="Galactose-binding domain-like"/>
    <property type="match status" value="1"/>
</dbReference>
<dbReference type="EMBL" id="GG745333">
    <property type="protein sequence ID" value="KNE58562.1"/>
    <property type="molecule type" value="Genomic_DNA"/>
</dbReference>
<evidence type="ECO:0000256" key="2">
    <source>
        <dbReference type="ARBA" id="ARBA00022692"/>
    </source>
</evidence>
<dbReference type="Proteomes" id="UP000054350">
    <property type="component" value="Unassembled WGS sequence"/>
</dbReference>
<dbReference type="GO" id="GO:0016020">
    <property type="term" value="C:membrane"/>
    <property type="evidence" value="ECO:0007669"/>
    <property type="project" value="UniProtKB-SubCell"/>
</dbReference>
<gene>
    <name evidence="8" type="ORF">AMAG_04125</name>
</gene>
<keyword evidence="4 6" id="KW-0472">Membrane</keyword>
<evidence type="ECO:0000256" key="3">
    <source>
        <dbReference type="ARBA" id="ARBA00022989"/>
    </source>
</evidence>
<dbReference type="VEuPathDB" id="FungiDB:AMAG_04125"/>